<name>A0ABT4YXA4_9VIBR</name>
<feature type="transmembrane region" description="Helical" evidence="6">
    <location>
        <begin position="217"/>
        <end position="238"/>
    </location>
</feature>
<evidence type="ECO:0000256" key="2">
    <source>
        <dbReference type="ARBA" id="ARBA00009142"/>
    </source>
</evidence>
<comment type="similarity">
    <text evidence="2 6">Belongs to the 4-toluene sulfonate uptake permease (TSUP) (TC 2.A.102) family.</text>
</comment>
<evidence type="ECO:0000256" key="5">
    <source>
        <dbReference type="ARBA" id="ARBA00023136"/>
    </source>
</evidence>
<organism evidence="7 8">
    <name type="scientific">Vibrio algarum</name>
    <dbReference type="NCBI Taxonomy" id="3020714"/>
    <lineage>
        <taxon>Bacteria</taxon>
        <taxon>Pseudomonadati</taxon>
        <taxon>Pseudomonadota</taxon>
        <taxon>Gammaproteobacteria</taxon>
        <taxon>Vibrionales</taxon>
        <taxon>Vibrionaceae</taxon>
        <taxon>Vibrio</taxon>
    </lineage>
</organism>
<protein>
    <recommendedName>
        <fullName evidence="6">Probable membrane transporter protein</fullName>
    </recommendedName>
</protein>
<sequence length="264" mass="27650">MEQILVLLTIESFMKIALGALIGLCLGLTGVGGGVLIIPILQVIFGMQTIMAVGTASIISSIVKANAGISHIAAGNVDWKALRWMLIGAIPATLLTTEFIIHLYSIPSLSTAINQTVEVVIVGIMLLSMYSIYNKYRRCTQQNASRDHSNKVALSAGVTCGTVIGSTGVGGGIMLLPAFNTLLGVGIKKSIGSSLVMALILSTLTALNYSLGGQSDITTAILMSAGAFIGVPIAMKLIKGAKDQHIYILTLAILFLSLGMLLFR</sequence>
<dbReference type="PANTHER" id="PTHR43701:SF2">
    <property type="entry name" value="MEMBRANE TRANSPORTER PROTEIN YJNA-RELATED"/>
    <property type="match status" value="1"/>
</dbReference>
<comment type="caution">
    <text evidence="7">The sequence shown here is derived from an EMBL/GenBank/DDBJ whole genome shotgun (WGS) entry which is preliminary data.</text>
</comment>
<dbReference type="Proteomes" id="UP001210678">
    <property type="component" value="Unassembled WGS sequence"/>
</dbReference>
<keyword evidence="8" id="KW-1185">Reference proteome</keyword>
<feature type="transmembrane region" description="Helical" evidence="6">
    <location>
        <begin position="154"/>
        <end position="179"/>
    </location>
</feature>
<dbReference type="InterPro" id="IPR002781">
    <property type="entry name" value="TM_pro_TauE-like"/>
</dbReference>
<gene>
    <name evidence="7" type="ORF">PGX00_22205</name>
</gene>
<feature type="transmembrane region" description="Helical" evidence="6">
    <location>
        <begin position="244"/>
        <end position="263"/>
    </location>
</feature>
<proteinExistence type="inferred from homology"/>
<keyword evidence="6" id="KW-1003">Cell membrane</keyword>
<feature type="transmembrane region" description="Helical" evidence="6">
    <location>
        <begin position="112"/>
        <end position="133"/>
    </location>
</feature>
<keyword evidence="4 6" id="KW-1133">Transmembrane helix</keyword>
<feature type="transmembrane region" description="Helical" evidence="6">
    <location>
        <begin position="84"/>
        <end position="106"/>
    </location>
</feature>
<evidence type="ECO:0000313" key="7">
    <source>
        <dbReference type="EMBL" id="MDB1126232.1"/>
    </source>
</evidence>
<dbReference type="InterPro" id="IPR051598">
    <property type="entry name" value="TSUP/Inactive_protease-like"/>
</dbReference>
<keyword evidence="3 6" id="KW-0812">Transmembrane</keyword>
<reference evidence="7 8" key="1">
    <citation type="submission" date="2023-01" db="EMBL/GenBank/DDBJ databases">
        <title>Vibrio sp. KJ40-1 sp.nov, isolated from marine algae.</title>
        <authorList>
            <person name="Butt M."/>
            <person name="Kim J.M.J."/>
            <person name="Jeon C.O.C."/>
        </authorList>
    </citation>
    <scope>NUCLEOTIDE SEQUENCE [LARGE SCALE GENOMIC DNA]</scope>
    <source>
        <strain evidence="7 8">KJ40-1</strain>
    </source>
</reference>
<feature type="transmembrane region" description="Helical" evidence="6">
    <location>
        <begin position="44"/>
        <end position="63"/>
    </location>
</feature>
<dbReference type="Pfam" id="PF01925">
    <property type="entry name" value="TauE"/>
    <property type="match status" value="1"/>
</dbReference>
<feature type="transmembrane region" description="Helical" evidence="6">
    <location>
        <begin position="12"/>
        <end position="38"/>
    </location>
</feature>
<comment type="subcellular location">
    <subcellularLocation>
        <location evidence="6">Cell membrane</location>
        <topology evidence="6">Multi-pass membrane protein</topology>
    </subcellularLocation>
    <subcellularLocation>
        <location evidence="1">Membrane</location>
        <topology evidence="1">Multi-pass membrane protein</topology>
    </subcellularLocation>
</comment>
<evidence type="ECO:0000313" key="8">
    <source>
        <dbReference type="Proteomes" id="UP001210678"/>
    </source>
</evidence>
<evidence type="ECO:0000256" key="6">
    <source>
        <dbReference type="RuleBase" id="RU363041"/>
    </source>
</evidence>
<dbReference type="RefSeq" id="WP_272140671.1">
    <property type="nucleotide sequence ID" value="NZ_JAQLOI010000003.1"/>
</dbReference>
<evidence type="ECO:0000256" key="1">
    <source>
        <dbReference type="ARBA" id="ARBA00004141"/>
    </source>
</evidence>
<accession>A0ABT4YXA4</accession>
<dbReference type="EMBL" id="JAQLOI010000003">
    <property type="protein sequence ID" value="MDB1126232.1"/>
    <property type="molecule type" value="Genomic_DNA"/>
</dbReference>
<evidence type="ECO:0000256" key="4">
    <source>
        <dbReference type="ARBA" id="ARBA00022989"/>
    </source>
</evidence>
<dbReference type="PANTHER" id="PTHR43701">
    <property type="entry name" value="MEMBRANE TRANSPORTER PROTEIN MJ0441-RELATED"/>
    <property type="match status" value="1"/>
</dbReference>
<keyword evidence="5 6" id="KW-0472">Membrane</keyword>
<evidence type="ECO:0000256" key="3">
    <source>
        <dbReference type="ARBA" id="ARBA00022692"/>
    </source>
</evidence>
<feature type="transmembrane region" description="Helical" evidence="6">
    <location>
        <begin position="191"/>
        <end position="210"/>
    </location>
</feature>